<keyword evidence="3" id="KW-1185">Reference proteome</keyword>
<sequence length="97" mass="11381">MTRVLLLRRASSGVHLMKIFVVLQHRCGCEYFYWLDPEMTDRATIVINGLLRKLDRMESEKRLQDEFNGRRKLNGCAVACWLCLVVIVLLFGFIVYK</sequence>
<name>A0AAP0KSR4_9MAGN</name>
<gene>
    <name evidence="2" type="ORF">Scep_004597</name>
</gene>
<dbReference type="EMBL" id="JBBNAG010000002">
    <property type="protein sequence ID" value="KAK9158023.1"/>
    <property type="molecule type" value="Genomic_DNA"/>
</dbReference>
<protein>
    <submittedName>
        <fullName evidence="2">Uncharacterized protein</fullName>
    </submittedName>
</protein>
<keyword evidence="1" id="KW-0472">Membrane</keyword>
<dbReference type="Proteomes" id="UP001419268">
    <property type="component" value="Unassembled WGS sequence"/>
</dbReference>
<keyword evidence="1" id="KW-1133">Transmembrane helix</keyword>
<feature type="transmembrane region" description="Helical" evidence="1">
    <location>
        <begin position="76"/>
        <end position="96"/>
    </location>
</feature>
<evidence type="ECO:0000313" key="2">
    <source>
        <dbReference type="EMBL" id="KAK9158023.1"/>
    </source>
</evidence>
<dbReference type="AlphaFoldDB" id="A0AAP0KSR4"/>
<proteinExistence type="predicted"/>
<organism evidence="2 3">
    <name type="scientific">Stephania cephalantha</name>
    <dbReference type="NCBI Taxonomy" id="152367"/>
    <lineage>
        <taxon>Eukaryota</taxon>
        <taxon>Viridiplantae</taxon>
        <taxon>Streptophyta</taxon>
        <taxon>Embryophyta</taxon>
        <taxon>Tracheophyta</taxon>
        <taxon>Spermatophyta</taxon>
        <taxon>Magnoliopsida</taxon>
        <taxon>Ranunculales</taxon>
        <taxon>Menispermaceae</taxon>
        <taxon>Menispermoideae</taxon>
        <taxon>Cissampelideae</taxon>
        <taxon>Stephania</taxon>
    </lineage>
</organism>
<evidence type="ECO:0000313" key="3">
    <source>
        <dbReference type="Proteomes" id="UP001419268"/>
    </source>
</evidence>
<evidence type="ECO:0000256" key="1">
    <source>
        <dbReference type="SAM" id="Phobius"/>
    </source>
</evidence>
<reference evidence="2 3" key="1">
    <citation type="submission" date="2024-01" db="EMBL/GenBank/DDBJ databases">
        <title>Genome assemblies of Stephania.</title>
        <authorList>
            <person name="Yang L."/>
        </authorList>
    </citation>
    <scope>NUCLEOTIDE SEQUENCE [LARGE SCALE GENOMIC DNA]</scope>
    <source>
        <strain evidence="2">JXDWG</strain>
        <tissue evidence="2">Leaf</tissue>
    </source>
</reference>
<accession>A0AAP0KSR4</accession>
<keyword evidence="1" id="KW-0812">Transmembrane</keyword>
<comment type="caution">
    <text evidence="2">The sequence shown here is derived from an EMBL/GenBank/DDBJ whole genome shotgun (WGS) entry which is preliminary data.</text>
</comment>